<dbReference type="Proteomes" id="UP000766336">
    <property type="component" value="Unassembled WGS sequence"/>
</dbReference>
<evidence type="ECO:0000256" key="1">
    <source>
        <dbReference type="SAM" id="MobiDB-lite"/>
    </source>
</evidence>
<proteinExistence type="predicted"/>
<feature type="compositionally biased region" description="Gly residues" evidence="1">
    <location>
        <begin position="70"/>
        <end position="88"/>
    </location>
</feature>
<gene>
    <name evidence="2" type="ORF">KHU32_04875</name>
</gene>
<protein>
    <submittedName>
        <fullName evidence="2">Uncharacterized protein</fullName>
    </submittedName>
</protein>
<organism evidence="2 3">
    <name type="scientific">Roseococcus pinisoli</name>
    <dbReference type="NCBI Taxonomy" id="2835040"/>
    <lineage>
        <taxon>Bacteria</taxon>
        <taxon>Pseudomonadati</taxon>
        <taxon>Pseudomonadota</taxon>
        <taxon>Alphaproteobacteria</taxon>
        <taxon>Acetobacterales</taxon>
        <taxon>Roseomonadaceae</taxon>
        <taxon>Roseococcus</taxon>
    </lineage>
</organism>
<dbReference type="RefSeq" id="WP_213668889.1">
    <property type="nucleotide sequence ID" value="NZ_JAHCDA010000001.1"/>
</dbReference>
<evidence type="ECO:0000313" key="3">
    <source>
        <dbReference type="Proteomes" id="UP000766336"/>
    </source>
</evidence>
<sequence length="149" mass="14881">MHALVEPSGNVADVAKSPFEVHPSLVWVRVPEGMPVQAGWSYDGSTFRTPEPDNGGRGGSVYGGNILSQGGRGGSGGERGGRGGDAFGAGILLGGDGGAGGISGGRGGDTGPVPRALQSKAEHRWAEWKTPAAILGVLGLLIAAAQLLL</sequence>
<accession>A0ABS5Q976</accession>
<keyword evidence="3" id="KW-1185">Reference proteome</keyword>
<feature type="region of interest" description="Disordered" evidence="1">
    <location>
        <begin position="46"/>
        <end position="88"/>
    </location>
</feature>
<dbReference type="EMBL" id="JAHCDA010000001">
    <property type="protein sequence ID" value="MBS7810259.1"/>
    <property type="molecule type" value="Genomic_DNA"/>
</dbReference>
<name>A0ABS5Q976_9PROT</name>
<comment type="caution">
    <text evidence="2">The sequence shown here is derived from an EMBL/GenBank/DDBJ whole genome shotgun (WGS) entry which is preliminary data.</text>
</comment>
<evidence type="ECO:0000313" key="2">
    <source>
        <dbReference type="EMBL" id="MBS7810259.1"/>
    </source>
</evidence>
<reference evidence="2 3" key="1">
    <citation type="submission" date="2021-05" db="EMBL/GenBank/DDBJ databases">
        <title>Roseococcus sp. XZZS9, whole genome shotgun sequencing project.</title>
        <authorList>
            <person name="Zhao G."/>
            <person name="Shen L."/>
        </authorList>
    </citation>
    <scope>NUCLEOTIDE SEQUENCE [LARGE SCALE GENOMIC DNA]</scope>
    <source>
        <strain evidence="2 3">XZZS9</strain>
    </source>
</reference>